<gene>
    <name evidence="1" type="ORF">JKL49_01455</name>
</gene>
<accession>A0A974S8H0</accession>
<sequence>MTAILYPVAPDAAAALKAPLARAAREREAVGAAGQAVVFVTEPVGPPYASREAALDAHAGRVEDERPGRSVVLAPEDRYCRLAEAIDGRPPRRWPR</sequence>
<protein>
    <submittedName>
        <fullName evidence="1">Uncharacterized protein</fullName>
    </submittedName>
</protein>
<evidence type="ECO:0000313" key="1">
    <source>
        <dbReference type="EMBL" id="QQZ50389.1"/>
    </source>
</evidence>
<name>A0A974S8H0_9CAUL</name>
<proteinExistence type="predicted"/>
<dbReference type="AlphaFoldDB" id="A0A974S8H0"/>
<organism evidence="1">
    <name type="scientific">Phenylobacterium glaciei</name>
    <dbReference type="NCBI Taxonomy" id="2803784"/>
    <lineage>
        <taxon>Bacteria</taxon>
        <taxon>Pseudomonadati</taxon>
        <taxon>Pseudomonadota</taxon>
        <taxon>Alphaproteobacteria</taxon>
        <taxon>Caulobacterales</taxon>
        <taxon>Caulobacteraceae</taxon>
        <taxon>Phenylobacterium</taxon>
    </lineage>
</organism>
<reference evidence="1" key="1">
    <citation type="submission" date="2021-01" db="EMBL/GenBank/DDBJ databases">
        <title>Genome sequence of Phenylobacterium sp. 20VBR1 isolated from a valley glaceir, Ny-Alesund, Svalbard.</title>
        <authorList>
            <person name="Thomas F.A."/>
            <person name="Krishnan K.P."/>
            <person name="Sinha R.K."/>
        </authorList>
    </citation>
    <scope>NUCLEOTIDE SEQUENCE</scope>
    <source>
        <strain evidence="1">20VBR1</strain>
    </source>
</reference>
<dbReference type="EMBL" id="CP068570">
    <property type="protein sequence ID" value="QQZ50389.1"/>
    <property type="molecule type" value="Genomic_DNA"/>
</dbReference>